<dbReference type="PANTHER" id="PTHR30625:SF15">
    <property type="entry name" value="BIOPOLYMER TRANSPORT PROTEIN EXBB"/>
    <property type="match status" value="1"/>
</dbReference>
<dbReference type="Pfam" id="PF01618">
    <property type="entry name" value="MotA_ExbB"/>
    <property type="match status" value="1"/>
</dbReference>
<evidence type="ECO:0000256" key="11">
    <source>
        <dbReference type="SAM" id="SignalP"/>
    </source>
</evidence>
<feature type="signal peptide" evidence="11">
    <location>
        <begin position="1"/>
        <end position="23"/>
    </location>
</feature>
<dbReference type="Proteomes" id="UP000007519">
    <property type="component" value="Chromosome"/>
</dbReference>
<organism evidence="13 14">
    <name type="scientific">Saprospira grandis (strain Lewin)</name>
    <dbReference type="NCBI Taxonomy" id="984262"/>
    <lineage>
        <taxon>Bacteria</taxon>
        <taxon>Pseudomonadati</taxon>
        <taxon>Bacteroidota</taxon>
        <taxon>Saprospiria</taxon>
        <taxon>Saprospirales</taxon>
        <taxon>Saprospiraceae</taxon>
        <taxon>Saprospira</taxon>
    </lineage>
</organism>
<evidence type="ECO:0000256" key="2">
    <source>
        <dbReference type="ARBA" id="ARBA00022448"/>
    </source>
</evidence>
<accession>H6L425</accession>
<feature type="transmembrane region" description="Helical" evidence="10">
    <location>
        <begin position="96"/>
        <end position="121"/>
    </location>
</feature>
<dbReference type="RefSeq" id="WP_015691555.1">
    <property type="nucleotide sequence ID" value="NC_016940.1"/>
</dbReference>
<keyword evidence="11" id="KW-0732">Signal</keyword>
<keyword evidence="7 10" id="KW-0472">Membrane</keyword>
<keyword evidence="4 10" id="KW-0812">Transmembrane</keyword>
<evidence type="ECO:0000259" key="12">
    <source>
        <dbReference type="Pfam" id="PF01618"/>
    </source>
</evidence>
<dbReference type="EMBL" id="CP002831">
    <property type="protein sequence ID" value="AFC23907.1"/>
    <property type="molecule type" value="Genomic_DNA"/>
</dbReference>
<feature type="region of interest" description="Disordered" evidence="9">
    <location>
        <begin position="24"/>
        <end position="73"/>
    </location>
</feature>
<keyword evidence="3" id="KW-1003">Cell membrane</keyword>
<dbReference type="PANTHER" id="PTHR30625">
    <property type="entry name" value="PROTEIN TOLQ"/>
    <property type="match status" value="1"/>
</dbReference>
<keyword evidence="6 10" id="KW-1133">Transmembrane helix</keyword>
<feature type="compositionally biased region" description="Acidic residues" evidence="9">
    <location>
        <begin position="55"/>
        <end position="73"/>
    </location>
</feature>
<dbReference type="AlphaFoldDB" id="H6L425"/>
<dbReference type="OrthoDB" id="4045at2"/>
<evidence type="ECO:0000313" key="13">
    <source>
        <dbReference type="EMBL" id="AFC23907.1"/>
    </source>
</evidence>
<dbReference type="GO" id="GO:0017038">
    <property type="term" value="P:protein import"/>
    <property type="evidence" value="ECO:0007669"/>
    <property type="project" value="TreeGrafter"/>
</dbReference>
<evidence type="ECO:0000256" key="6">
    <source>
        <dbReference type="ARBA" id="ARBA00022989"/>
    </source>
</evidence>
<keyword evidence="14" id="KW-1185">Reference proteome</keyword>
<evidence type="ECO:0000313" key="14">
    <source>
        <dbReference type="Proteomes" id="UP000007519"/>
    </source>
</evidence>
<keyword evidence="5 8" id="KW-0653">Protein transport</keyword>
<keyword evidence="2 8" id="KW-0813">Transport</keyword>
<comment type="subcellular location">
    <subcellularLocation>
        <location evidence="1">Cell membrane</location>
        <topology evidence="1">Multi-pass membrane protein</topology>
    </subcellularLocation>
    <subcellularLocation>
        <location evidence="8">Membrane</location>
        <topology evidence="8">Multi-pass membrane protein</topology>
    </subcellularLocation>
</comment>
<dbReference type="STRING" id="984262.SGRA_1172"/>
<evidence type="ECO:0000256" key="10">
    <source>
        <dbReference type="SAM" id="Phobius"/>
    </source>
</evidence>
<feature type="chain" id="PRO_5003604030" evidence="11">
    <location>
        <begin position="24"/>
        <end position="294"/>
    </location>
</feature>
<name>H6L425_SAPGL</name>
<protein>
    <submittedName>
        <fullName evidence="13">Mota/tolq/exbb proton channel</fullName>
    </submittedName>
</protein>
<evidence type="ECO:0000256" key="1">
    <source>
        <dbReference type="ARBA" id="ARBA00004651"/>
    </source>
</evidence>
<evidence type="ECO:0000256" key="8">
    <source>
        <dbReference type="RuleBase" id="RU004057"/>
    </source>
</evidence>
<evidence type="ECO:0000256" key="3">
    <source>
        <dbReference type="ARBA" id="ARBA00022475"/>
    </source>
</evidence>
<evidence type="ECO:0000256" key="7">
    <source>
        <dbReference type="ARBA" id="ARBA00023136"/>
    </source>
</evidence>
<dbReference type="eggNOG" id="COG0811">
    <property type="taxonomic scope" value="Bacteria"/>
</dbReference>
<evidence type="ECO:0000256" key="4">
    <source>
        <dbReference type="ARBA" id="ARBA00022692"/>
    </source>
</evidence>
<evidence type="ECO:0000256" key="9">
    <source>
        <dbReference type="SAM" id="MobiDB-lite"/>
    </source>
</evidence>
<reference evidence="13 14" key="1">
    <citation type="journal article" date="2012" name="Stand. Genomic Sci.">
        <title>Complete genome sequencing and analysis of Saprospira grandis str. Lewin, a predatory marine bacterium.</title>
        <authorList>
            <person name="Saw J.H."/>
            <person name="Yuryev A."/>
            <person name="Kanbe M."/>
            <person name="Hou S."/>
            <person name="Young A.G."/>
            <person name="Aizawa S."/>
            <person name="Alam M."/>
        </authorList>
    </citation>
    <scope>NUCLEOTIDE SEQUENCE [LARGE SCALE GENOMIC DNA]</scope>
    <source>
        <strain evidence="13 14">Lewin</strain>
    </source>
</reference>
<dbReference type="KEGG" id="sgn:SGRA_1172"/>
<dbReference type="InterPro" id="IPR002898">
    <property type="entry name" value="MotA_ExbB_proton_chnl"/>
</dbReference>
<dbReference type="InterPro" id="IPR050790">
    <property type="entry name" value="ExbB/TolQ_transport"/>
</dbReference>
<feature type="compositionally biased region" description="Acidic residues" evidence="9">
    <location>
        <begin position="36"/>
        <end position="47"/>
    </location>
</feature>
<dbReference type="HOGENOM" id="CLU_053325_4_1_10"/>
<comment type="similarity">
    <text evidence="8">Belongs to the exbB/tolQ family.</text>
</comment>
<dbReference type="GO" id="GO:0005886">
    <property type="term" value="C:plasma membrane"/>
    <property type="evidence" value="ECO:0007669"/>
    <property type="project" value="UniProtKB-SubCell"/>
</dbReference>
<gene>
    <name evidence="13" type="ordered locus">SGRA_1172</name>
</gene>
<feature type="transmembrane region" description="Helical" evidence="10">
    <location>
        <begin position="192"/>
        <end position="218"/>
    </location>
</feature>
<feature type="transmembrane region" description="Helical" evidence="10">
    <location>
        <begin position="238"/>
        <end position="260"/>
    </location>
</feature>
<sequence length="294" mass="31362">MKRLFALLLVLVLGATISTTALYAQDPPADNGEPTEQVEEGTAEEGTDPAATPEETPEAAPEEESGADVETADAETEKVTFYQQIKKYYIDGGWEFMTFVLVCLILGLAVAIERIITLSLATINTKKLLTKIEDHVRANDISGAHELCKATPGPTAEVLGEGLRRVDNGLDAVEKAIVSNGSVQMGLLEKGLVWLALFIALAPMLGFMGTVIGMISAFDAIEAAGDIRPSDVAGGIKVALLTTVFGLITAIILQIFYNLITNKVDSLSNKMEDATISMIDILLDNGYNNNGKEA</sequence>
<proteinExistence type="inferred from homology"/>
<evidence type="ECO:0000256" key="5">
    <source>
        <dbReference type="ARBA" id="ARBA00022927"/>
    </source>
</evidence>
<feature type="domain" description="MotA/TolQ/ExbB proton channel" evidence="12">
    <location>
        <begin position="154"/>
        <end position="272"/>
    </location>
</feature>